<protein>
    <submittedName>
        <fullName evidence="1">Uncharacterized protein</fullName>
    </submittedName>
</protein>
<dbReference type="EMBL" id="AP027735">
    <property type="protein sequence ID" value="BDZ60094.1"/>
    <property type="molecule type" value="Genomic_DNA"/>
</dbReference>
<proteinExistence type="predicted"/>
<organism evidence="1">
    <name type="scientific">Barrientosiimonas endolithica</name>
    <dbReference type="NCBI Taxonomy" id="1535208"/>
    <lineage>
        <taxon>Bacteria</taxon>
        <taxon>Bacillati</taxon>
        <taxon>Actinomycetota</taxon>
        <taxon>Actinomycetes</taxon>
        <taxon>Micrococcales</taxon>
        <taxon>Dermacoccaceae</taxon>
        <taxon>Barrientosiimonas</taxon>
    </lineage>
</organism>
<sequence>MTAGRLLVVDGERFEVTARSGSGQTYDYRWLSGPNPGYGFSSTVSFARSAHDDGQPWPVRREQLTDDDHVAQIRGFLAEIDPETGYLAEVD</sequence>
<dbReference type="RefSeq" id="WP_289231866.1">
    <property type="nucleotide sequence ID" value="NZ_AP027735.1"/>
</dbReference>
<name>A0ABM8HGC2_9MICO</name>
<evidence type="ECO:0000313" key="1">
    <source>
        <dbReference type="EMBL" id="BDZ60094.1"/>
    </source>
</evidence>
<gene>
    <name evidence="1" type="ORF">GCM10025872_37510</name>
</gene>
<reference evidence="1" key="1">
    <citation type="journal article" date="2014" name="Int. J. Syst. Evol. Microbiol.">
        <title>Complete genome of a new Firmicutes species belonging to the dominant human colonic microbiota ('Ruminococcus bicirculans') reveals two chromosomes and a selective capacity to utilize plant glucans.</title>
        <authorList>
            <consortium name="NISC Comparative Sequencing Program"/>
            <person name="Wegmann U."/>
            <person name="Louis P."/>
            <person name="Goesmann A."/>
            <person name="Henrissat B."/>
            <person name="Duncan S.H."/>
            <person name="Flint H.J."/>
        </authorList>
    </citation>
    <scope>NUCLEOTIDE SEQUENCE</scope>
    <source>
        <strain evidence="1">NBRC 110608</strain>
    </source>
</reference>
<accession>A0ABM8HGC2</accession>
<reference evidence="1" key="2">
    <citation type="submission" date="2023-02" db="EMBL/GenBank/DDBJ databases">
        <authorList>
            <person name="Sun Q."/>
            <person name="Mori K."/>
        </authorList>
    </citation>
    <scope>NUCLEOTIDE SEQUENCE</scope>
    <source>
        <strain evidence="1">NBRC 110608</strain>
    </source>
</reference>